<dbReference type="PANTHER" id="PTHR30055:SF241">
    <property type="entry name" value="TRANSCRIPTIONAL REGULATORY PROTEIN"/>
    <property type="match status" value="1"/>
</dbReference>
<keyword evidence="1 2" id="KW-0238">DNA-binding</keyword>
<feature type="domain" description="HTH tetR-type" evidence="3">
    <location>
        <begin position="15"/>
        <end position="75"/>
    </location>
</feature>
<sequence>MTTTPTGSPLSRRRAETRERLLEAAIAVFARIGVDQARVEDISEEAGFTRGAFYSNFADKDTLIIELLQHQQEMATRVVQTSIGQVLAGPRPDDFAELVNAALDAFAENIPADNWMLAELSLRLAAMRNPLIAEHLDVFEQRQRAVLADILKTGLAEIGMRSVLPIDHLVMIALAVHGDFMVRERISSAPTTVTPEERQVLVSL</sequence>
<dbReference type="GO" id="GO:0003700">
    <property type="term" value="F:DNA-binding transcription factor activity"/>
    <property type="evidence" value="ECO:0007669"/>
    <property type="project" value="TreeGrafter"/>
</dbReference>
<dbReference type="InterPro" id="IPR001647">
    <property type="entry name" value="HTH_TetR"/>
</dbReference>
<dbReference type="InterPro" id="IPR009057">
    <property type="entry name" value="Homeodomain-like_sf"/>
</dbReference>
<reference evidence="4" key="1">
    <citation type="submission" date="2020-10" db="EMBL/GenBank/DDBJ databases">
        <authorList>
            <person name="Gilroy R."/>
        </authorList>
    </citation>
    <scope>NUCLEOTIDE SEQUENCE</scope>
    <source>
        <strain evidence="4">ChiGjej1B1-24693</strain>
    </source>
</reference>
<accession>A0A9D1H2Z7</accession>
<protein>
    <submittedName>
        <fullName evidence="4">TetR/AcrR family transcriptional regulator</fullName>
    </submittedName>
</protein>
<dbReference type="Gene3D" id="1.10.357.10">
    <property type="entry name" value="Tetracycline Repressor, domain 2"/>
    <property type="match status" value="1"/>
</dbReference>
<dbReference type="PANTHER" id="PTHR30055">
    <property type="entry name" value="HTH-TYPE TRANSCRIPTIONAL REGULATOR RUTR"/>
    <property type="match status" value="1"/>
</dbReference>
<dbReference type="AlphaFoldDB" id="A0A9D1H2Z7"/>
<evidence type="ECO:0000256" key="1">
    <source>
        <dbReference type="ARBA" id="ARBA00023125"/>
    </source>
</evidence>
<dbReference type="Pfam" id="PF00440">
    <property type="entry name" value="TetR_N"/>
    <property type="match status" value="1"/>
</dbReference>
<evidence type="ECO:0000313" key="5">
    <source>
        <dbReference type="Proteomes" id="UP000886842"/>
    </source>
</evidence>
<evidence type="ECO:0000313" key="4">
    <source>
        <dbReference type="EMBL" id="HIT77155.1"/>
    </source>
</evidence>
<organism evidence="4 5">
    <name type="scientific">Candidatus Avipropionibacterium avicola</name>
    <dbReference type="NCBI Taxonomy" id="2840701"/>
    <lineage>
        <taxon>Bacteria</taxon>
        <taxon>Bacillati</taxon>
        <taxon>Actinomycetota</taxon>
        <taxon>Actinomycetes</taxon>
        <taxon>Propionibacteriales</taxon>
        <taxon>Propionibacteriaceae</taxon>
        <taxon>Propionibacteriaceae incertae sedis</taxon>
        <taxon>Candidatus Avipropionibacterium</taxon>
    </lineage>
</organism>
<evidence type="ECO:0000256" key="2">
    <source>
        <dbReference type="PROSITE-ProRule" id="PRU00335"/>
    </source>
</evidence>
<evidence type="ECO:0000259" key="3">
    <source>
        <dbReference type="PROSITE" id="PS50977"/>
    </source>
</evidence>
<dbReference type="InterPro" id="IPR050109">
    <property type="entry name" value="HTH-type_TetR-like_transc_reg"/>
</dbReference>
<dbReference type="PROSITE" id="PS50977">
    <property type="entry name" value="HTH_TETR_2"/>
    <property type="match status" value="1"/>
</dbReference>
<comment type="caution">
    <text evidence="4">The sequence shown here is derived from an EMBL/GenBank/DDBJ whole genome shotgun (WGS) entry which is preliminary data.</text>
</comment>
<feature type="DNA-binding region" description="H-T-H motif" evidence="2">
    <location>
        <begin position="38"/>
        <end position="57"/>
    </location>
</feature>
<dbReference type="GO" id="GO:0000976">
    <property type="term" value="F:transcription cis-regulatory region binding"/>
    <property type="evidence" value="ECO:0007669"/>
    <property type="project" value="TreeGrafter"/>
</dbReference>
<dbReference type="Proteomes" id="UP000886842">
    <property type="component" value="Unassembled WGS sequence"/>
</dbReference>
<reference evidence="4" key="2">
    <citation type="journal article" date="2021" name="PeerJ">
        <title>Extensive microbial diversity within the chicken gut microbiome revealed by metagenomics and culture.</title>
        <authorList>
            <person name="Gilroy R."/>
            <person name="Ravi A."/>
            <person name="Getino M."/>
            <person name="Pursley I."/>
            <person name="Horton D.L."/>
            <person name="Alikhan N.F."/>
            <person name="Baker D."/>
            <person name="Gharbi K."/>
            <person name="Hall N."/>
            <person name="Watson M."/>
            <person name="Adriaenssens E.M."/>
            <person name="Foster-Nyarko E."/>
            <person name="Jarju S."/>
            <person name="Secka A."/>
            <person name="Antonio M."/>
            <person name="Oren A."/>
            <person name="Chaudhuri R.R."/>
            <person name="La Ragione R."/>
            <person name="Hildebrand F."/>
            <person name="Pallen M.J."/>
        </authorList>
    </citation>
    <scope>NUCLEOTIDE SEQUENCE</scope>
    <source>
        <strain evidence="4">ChiGjej1B1-24693</strain>
    </source>
</reference>
<dbReference type="EMBL" id="DVLP01000469">
    <property type="protein sequence ID" value="HIT77155.1"/>
    <property type="molecule type" value="Genomic_DNA"/>
</dbReference>
<dbReference type="SUPFAM" id="SSF46689">
    <property type="entry name" value="Homeodomain-like"/>
    <property type="match status" value="1"/>
</dbReference>
<gene>
    <name evidence="4" type="ORF">IAA98_16380</name>
</gene>
<dbReference type="PRINTS" id="PR00455">
    <property type="entry name" value="HTHTETR"/>
</dbReference>
<proteinExistence type="predicted"/>
<feature type="non-terminal residue" evidence="4">
    <location>
        <position position="204"/>
    </location>
</feature>
<name>A0A9D1H2Z7_9ACTN</name>